<evidence type="ECO:0000313" key="1">
    <source>
        <dbReference type="EMBL" id="PWA95287.1"/>
    </source>
</evidence>
<proteinExistence type="predicted"/>
<dbReference type="EMBL" id="PKPP01000252">
    <property type="protein sequence ID" value="PWA95287.1"/>
    <property type="molecule type" value="Genomic_DNA"/>
</dbReference>
<organism evidence="1 2">
    <name type="scientific">Artemisia annua</name>
    <name type="common">Sweet wormwood</name>
    <dbReference type="NCBI Taxonomy" id="35608"/>
    <lineage>
        <taxon>Eukaryota</taxon>
        <taxon>Viridiplantae</taxon>
        <taxon>Streptophyta</taxon>
        <taxon>Embryophyta</taxon>
        <taxon>Tracheophyta</taxon>
        <taxon>Spermatophyta</taxon>
        <taxon>Magnoliopsida</taxon>
        <taxon>eudicotyledons</taxon>
        <taxon>Gunneridae</taxon>
        <taxon>Pentapetalae</taxon>
        <taxon>asterids</taxon>
        <taxon>campanulids</taxon>
        <taxon>Asterales</taxon>
        <taxon>Asteraceae</taxon>
        <taxon>Asteroideae</taxon>
        <taxon>Anthemideae</taxon>
        <taxon>Artemisiinae</taxon>
        <taxon>Artemisia</taxon>
    </lineage>
</organism>
<evidence type="ECO:0000313" key="2">
    <source>
        <dbReference type="Proteomes" id="UP000245207"/>
    </source>
</evidence>
<sequence length="93" mass="10691">MEHSLKQATNSTLLRSDQRQHFRVTLVMSVQMLSLLTGNPMTFSDAPAKMIKKLFLERHFLRVNQYIQPKSNVKLLNRFAAARALGQTSGRKF</sequence>
<dbReference type="AlphaFoldDB" id="A0A2U1QBC7"/>
<dbReference type="Proteomes" id="UP000245207">
    <property type="component" value="Unassembled WGS sequence"/>
</dbReference>
<reference evidence="1 2" key="1">
    <citation type="journal article" date="2018" name="Mol. Plant">
        <title>The genome of Artemisia annua provides insight into the evolution of Asteraceae family and artemisinin biosynthesis.</title>
        <authorList>
            <person name="Shen Q."/>
            <person name="Zhang L."/>
            <person name="Liao Z."/>
            <person name="Wang S."/>
            <person name="Yan T."/>
            <person name="Shi P."/>
            <person name="Liu M."/>
            <person name="Fu X."/>
            <person name="Pan Q."/>
            <person name="Wang Y."/>
            <person name="Lv Z."/>
            <person name="Lu X."/>
            <person name="Zhang F."/>
            <person name="Jiang W."/>
            <person name="Ma Y."/>
            <person name="Chen M."/>
            <person name="Hao X."/>
            <person name="Li L."/>
            <person name="Tang Y."/>
            <person name="Lv G."/>
            <person name="Zhou Y."/>
            <person name="Sun X."/>
            <person name="Brodelius P.E."/>
            <person name="Rose J.K.C."/>
            <person name="Tang K."/>
        </authorList>
    </citation>
    <scope>NUCLEOTIDE SEQUENCE [LARGE SCALE GENOMIC DNA]</scope>
    <source>
        <strain evidence="2">cv. Huhao1</strain>
        <tissue evidence="1">Leaf</tissue>
    </source>
</reference>
<accession>A0A2U1QBC7</accession>
<gene>
    <name evidence="1" type="ORF">CTI12_AA051100</name>
</gene>
<protein>
    <submittedName>
        <fullName evidence="1">Uncharacterized protein</fullName>
    </submittedName>
</protein>
<name>A0A2U1QBC7_ARTAN</name>
<keyword evidence="2" id="KW-1185">Reference proteome</keyword>
<comment type="caution">
    <text evidence="1">The sequence shown here is derived from an EMBL/GenBank/DDBJ whole genome shotgun (WGS) entry which is preliminary data.</text>
</comment>